<accession>A0A150WKY2</accession>
<dbReference type="Gene3D" id="2.60.200.40">
    <property type="match status" value="1"/>
</dbReference>
<reference evidence="3 4" key="1">
    <citation type="submission" date="2016-03" db="EMBL/GenBank/DDBJ databases">
        <authorList>
            <person name="Ploux O."/>
        </authorList>
    </citation>
    <scope>NUCLEOTIDE SEQUENCE [LARGE SCALE GENOMIC DNA]</scope>
    <source>
        <strain evidence="3 4">BER2</strain>
    </source>
</reference>
<name>A0A150WKY2_BDEBC</name>
<gene>
    <name evidence="3" type="ORF">AZI85_03460</name>
</gene>
<dbReference type="AlphaFoldDB" id="A0A150WKY2"/>
<dbReference type="InterPro" id="IPR017438">
    <property type="entry name" value="ATP-NAD_kinase_N"/>
</dbReference>
<dbReference type="InterPro" id="IPR001206">
    <property type="entry name" value="Diacylglycerol_kinase_cat_dom"/>
</dbReference>
<dbReference type="GO" id="GO:0019242">
    <property type="term" value="P:methylglyoxal biosynthetic process"/>
    <property type="evidence" value="ECO:0007669"/>
    <property type="project" value="InterPro"/>
</dbReference>
<dbReference type="RefSeq" id="WP_063243469.1">
    <property type="nucleotide sequence ID" value="NZ_LUKF01000012.1"/>
</dbReference>
<dbReference type="InterPro" id="IPR005218">
    <property type="entry name" value="Diacylglycerol/lipid_kinase"/>
</dbReference>
<comment type="caution">
    <text evidence="3">The sequence shown here is derived from an EMBL/GenBank/DDBJ whole genome shotgun (WGS) entry which is preliminary data.</text>
</comment>
<evidence type="ECO:0000256" key="1">
    <source>
        <dbReference type="SAM" id="Phobius"/>
    </source>
</evidence>
<feature type="domain" description="DAGKc" evidence="2">
    <location>
        <begin position="8"/>
        <end position="135"/>
    </location>
</feature>
<dbReference type="GO" id="GO:0008929">
    <property type="term" value="F:methylglyoxal synthase activity"/>
    <property type="evidence" value="ECO:0007669"/>
    <property type="project" value="InterPro"/>
</dbReference>
<dbReference type="InterPro" id="IPR016064">
    <property type="entry name" value="NAD/diacylglycerol_kinase_sf"/>
</dbReference>
<keyword evidence="1" id="KW-1133">Transmembrane helix</keyword>
<sequence length="303" mass="33757">MQNSLHQHTMKKILVLVNPKARQGHQVQEEITAWLKENGYEVLDHNQKSGRSMVEVIDHFAKENPVVLVSGGDGSVREALPALIRHNLPLLLIPSGTANNLARTLNIPTNIKDALELLKTGQIQSVDTGIVNGIPFMNVVGLGLSTQVNRVVQSDLKRWLGVFAFILTAIKVVLRMTPFWVQLEFDGKIHSAFSWQVSICNGRNYGNGLVIHKDASLEDGTLHGLSTESKKWWHSFVLIPALITGKFKREDDVTSFSGQTIQLRTKRTMHVDVDGDVRTTTPLKIRVLPRSLNIFAPIESPQT</sequence>
<dbReference type="Gene3D" id="3.40.50.10330">
    <property type="entry name" value="Probable inorganic polyphosphate/atp-NAD kinase, domain 1"/>
    <property type="match status" value="1"/>
</dbReference>
<dbReference type="InterPro" id="IPR004363">
    <property type="entry name" value="Methylgl_synth"/>
</dbReference>
<dbReference type="GO" id="GO:0016301">
    <property type="term" value="F:kinase activity"/>
    <property type="evidence" value="ECO:0007669"/>
    <property type="project" value="InterPro"/>
</dbReference>
<keyword evidence="1" id="KW-0812">Transmembrane</keyword>
<evidence type="ECO:0000259" key="2">
    <source>
        <dbReference type="PROSITE" id="PS50146"/>
    </source>
</evidence>
<dbReference type="PANTHER" id="PTHR30492">
    <property type="entry name" value="METHYLGLYOXAL SYNTHASE"/>
    <property type="match status" value="1"/>
</dbReference>
<dbReference type="Pfam" id="PF19279">
    <property type="entry name" value="YegS_C"/>
    <property type="match status" value="1"/>
</dbReference>
<proteinExistence type="predicted"/>
<dbReference type="EMBL" id="LUKF01000012">
    <property type="protein sequence ID" value="KYG64485.1"/>
    <property type="molecule type" value="Genomic_DNA"/>
</dbReference>
<dbReference type="GO" id="GO:0008654">
    <property type="term" value="P:phospholipid biosynthetic process"/>
    <property type="evidence" value="ECO:0007669"/>
    <property type="project" value="InterPro"/>
</dbReference>
<dbReference type="GO" id="GO:0005524">
    <property type="term" value="F:ATP binding"/>
    <property type="evidence" value="ECO:0007669"/>
    <property type="project" value="InterPro"/>
</dbReference>
<dbReference type="GO" id="GO:0005829">
    <property type="term" value="C:cytosol"/>
    <property type="evidence" value="ECO:0007669"/>
    <property type="project" value="TreeGrafter"/>
</dbReference>
<dbReference type="SMART" id="SM00046">
    <property type="entry name" value="DAGKc"/>
    <property type="match status" value="1"/>
</dbReference>
<feature type="transmembrane region" description="Helical" evidence="1">
    <location>
        <begin position="159"/>
        <end position="181"/>
    </location>
</feature>
<keyword evidence="1" id="KW-0472">Membrane</keyword>
<dbReference type="PROSITE" id="PS50146">
    <property type="entry name" value="DAGK"/>
    <property type="match status" value="1"/>
</dbReference>
<organism evidence="3 4">
    <name type="scientific">Bdellovibrio bacteriovorus</name>
    <dbReference type="NCBI Taxonomy" id="959"/>
    <lineage>
        <taxon>Bacteria</taxon>
        <taxon>Pseudomonadati</taxon>
        <taxon>Bdellovibrionota</taxon>
        <taxon>Bdellovibrionia</taxon>
        <taxon>Bdellovibrionales</taxon>
        <taxon>Pseudobdellovibrionaceae</taxon>
        <taxon>Bdellovibrio</taxon>
    </lineage>
</organism>
<dbReference type="NCBIfam" id="TIGR00147">
    <property type="entry name" value="YegS/Rv2252/BmrU family lipid kinase"/>
    <property type="match status" value="1"/>
</dbReference>
<dbReference type="Pfam" id="PF00781">
    <property type="entry name" value="DAGK_cat"/>
    <property type="match status" value="1"/>
</dbReference>
<evidence type="ECO:0000313" key="4">
    <source>
        <dbReference type="Proteomes" id="UP000075391"/>
    </source>
</evidence>
<dbReference type="InterPro" id="IPR045540">
    <property type="entry name" value="YegS/DAGK_C"/>
</dbReference>
<dbReference type="PANTHER" id="PTHR30492:SF0">
    <property type="entry name" value="METHYLGLYOXAL SYNTHASE"/>
    <property type="match status" value="1"/>
</dbReference>
<protein>
    <recommendedName>
        <fullName evidence="2">DAGKc domain-containing protein</fullName>
    </recommendedName>
</protein>
<dbReference type="Proteomes" id="UP000075391">
    <property type="component" value="Unassembled WGS sequence"/>
</dbReference>
<dbReference type="SUPFAM" id="SSF111331">
    <property type="entry name" value="NAD kinase/diacylglycerol kinase-like"/>
    <property type="match status" value="1"/>
</dbReference>
<evidence type="ECO:0000313" key="3">
    <source>
        <dbReference type="EMBL" id="KYG64485.1"/>
    </source>
</evidence>